<organism evidence="3 4">
    <name type="scientific">Hoeflea algicola</name>
    <dbReference type="NCBI Taxonomy" id="2983763"/>
    <lineage>
        <taxon>Bacteria</taxon>
        <taxon>Pseudomonadati</taxon>
        <taxon>Pseudomonadota</taxon>
        <taxon>Alphaproteobacteria</taxon>
        <taxon>Hyphomicrobiales</taxon>
        <taxon>Rhizobiaceae</taxon>
        <taxon>Hoeflea</taxon>
    </lineage>
</organism>
<evidence type="ECO:0000313" key="4">
    <source>
        <dbReference type="Proteomes" id="UP001073227"/>
    </source>
</evidence>
<dbReference type="EMBL" id="JAOVZR010000001">
    <property type="protein sequence ID" value="MCY0147809.1"/>
    <property type="molecule type" value="Genomic_DNA"/>
</dbReference>
<feature type="chain" id="PRO_5047176318" evidence="1">
    <location>
        <begin position="33"/>
        <end position="306"/>
    </location>
</feature>
<comment type="caution">
    <text evidence="3">The sequence shown here is derived from an EMBL/GenBank/DDBJ whole genome shotgun (WGS) entry which is preliminary data.</text>
</comment>
<dbReference type="RefSeq" id="WP_267653405.1">
    <property type="nucleotide sequence ID" value="NZ_JAOVZR010000001.1"/>
</dbReference>
<accession>A0ABT3Z7W3</accession>
<proteinExistence type="predicted"/>
<dbReference type="InterPro" id="IPR025924">
    <property type="entry name" value="YHYH_dom"/>
</dbReference>
<keyword evidence="4" id="KW-1185">Reference proteome</keyword>
<feature type="domain" description="YHYH" evidence="2">
    <location>
        <begin position="98"/>
        <end position="201"/>
    </location>
</feature>
<dbReference type="PANTHER" id="PTHR30289:SF8">
    <property type="entry name" value="YHYH DOMAIN-CONTAINING PROTEIN"/>
    <property type="match status" value="1"/>
</dbReference>
<dbReference type="PANTHER" id="PTHR30289">
    <property type="entry name" value="UNCHARACTERIZED PROTEIN YBCL-RELATED"/>
    <property type="match status" value="1"/>
</dbReference>
<evidence type="ECO:0000259" key="2">
    <source>
        <dbReference type="Pfam" id="PF14240"/>
    </source>
</evidence>
<reference evidence="3" key="1">
    <citation type="submission" date="2022-10" db="EMBL/GenBank/DDBJ databases">
        <title>Hoeflea sp. G2-23, isolated from marine algae.</title>
        <authorList>
            <person name="Kristyanto S."/>
            <person name="Kim J.M."/>
            <person name="Jeon C.O."/>
        </authorList>
    </citation>
    <scope>NUCLEOTIDE SEQUENCE</scope>
    <source>
        <strain evidence="3">G2-23</strain>
    </source>
</reference>
<feature type="signal peptide" evidence="1">
    <location>
        <begin position="1"/>
        <end position="32"/>
    </location>
</feature>
<name>A0ABT3Z7W3_9HYPH</name>
<sequence>MILHKTERFSVPAKAAALIPLLLALYPNFAFAHGEEDHCMAVKASVAEAGFSDVVKVICENGKAIITSDTYPSHTLMTGIVGTNEQVPVPAKDYAAPIVLNPVLGSTPQTRDAALGVAVNGVPIYDYTGGGEMTLDDLKHHQEQHDTLQTEQLDVCGGHAGRGDDYHYHVKPTCMIEQMKNAGDAAIIGWAFDGFPIYGDNNPDGTPIAMGELDVCNGKTDDTYIYRYHTSTQAPYIIQCLMGEVGDMADLPRVSPLEAAGGWFNWGGKSAGVPPSGGVENLTFTQDGNGRRSMVACPHQVVRFDC</sequence>
<keyword evidence="1" id="KW-0732">Signal</keyword>
<evidence type="ECO:0000313" key="3">
    <source>
        <dbReference type="EMBL" id="MCY0147809.1"/>
    </source>
</evidence>
<evidence type="ECO:0000256" key="1">
    <source>
        <dbReference type="SAM" id="SignalP"/>
    </source>
</evidence>
<protein>
    <submittedName>
        <fullName evidence="3">YHYH protein</fullName>
    </submittedName>
</protein>
<dbReference type="Pfam" id="PF14240">
    <property type="entry name" value="YHYH"/>
    <property type="match status" value="1"/>
</dbReference>
<gene>
    <name evidence="3" type="ORF">OEG84_08790</name>
</gene>
<dbReference type="Proteomes" id="UP001073227">
    <property type="component" value="Unassembled WGS sequence"/>
</dbReference>